<reference evidence="2" key="1">
    <citation type="journal article" date="2019" name="Int. J. Syst. Evol. Microbiol.">
        <title>The Global Catalogue of Microorganisms (GCM) 10K type strain sequencing project: providing services to taxonomists for standard genome sequencing and annotation.</title>
        <authorList>
            <consortium name="The Broad Institute Genomics Platform"/>
            <consortium name="The Broad Institute Genome Sequencing Center for Infectious Disease"/>
            <person name="Wu L."/>
            <person name="Ma J."/>
        </authorList>
    </citation>
    <scope>NUCLEOTIDE SEQUENCE [LARGE SCALE GENOMIC DNA]</scope>
    <source>
        <strain evidence="2">CCUG 49679</strain>
    </source>
</reference>
<evidence type="ECO:0000313" key="2">
    <source>
        <dbReference type="Proteomes" id="UP001596287"/>
    </source>
</evidence>
<dbReference type="EMBL" id="JBHSQB010000003">
    <property type="protein sequence ID" value="MFC6095480.1"/>
    <property type="molecule type" value="Genomic_DNA"/>
</dbReference>
<evidence type="ECO:0000313" key="1">
    <source>
        <dbReference type="EMBL" id="MFC6095480.1"/>
    </source>
</evidence>
<gene>
    <name evidence="1" type="ORF">ACFPVY_02390</name>
</gene>
<dbReference type="Proteomes" id="UP001596287">
    <property type="component" value="Unassembled WGS sequence"/>
</dbReference>
<keyword evidence="2" id="KW-1185">Reference proteome</keyword>
<protein>
    <submittedName>
        <fullName evidence="1">Uncharacterized protein</fullName>
    </submittedName>
</protein>
<comment type="caution">
    <text evidence="1">The sequence shown here is derived from an EMBL/GenBank/DDBJ whole genome shotgun (WGS) entry which is preliminary data.</text>
</comment>
<accession>A0ABW1PKE6</accession>
<dbReference type="RefSeq" id="WP_379790106.1">
    <property type="nucleotide sequence ID" value="NZ_JBHSQB010000003.1"/>
</dbReference>
<organism evidence="1 2">
    <name type="scientific">Flavobacterium qiangtangense</name>
    <dbReference type="NCBI Taxonomy" id="1442595"/>
    <lineage>
        <taxon>Bacteria</taxon>
        <taxon>Pseudomonadati</taxon>
        <taxon>Bacteroidota</taxon>
        <taxon>Flavobacteriia</taxon>
        <taxon>Flavobacteriales</taxon>
        <taxon>Flavobacteriaceae</taxon>
        <taxon>Flavobacterium</taxon>
    </lineage>
</organism>
<sequence length="67" mass="7997">MSVSERKIKKIRVASCASIEQEVKANRKKVAAKRHKLDEVQQRLNKVEEKWFKDKLNKDTYESVFYL</sequence>
<proteinExistence type="predicted"/>
<name>A0ABW1PKE6_9FLAO</name>